<dbReference type="GO" id="GO:0000978">
    <property type="term" value="F:RNA polymerase II cis-regulatory region sequence-specific DNA binding"/>
    <property type="evidence" value="ECO:0007669"/>
    <property type="project" value="TreeGrafter"/>
</dbReference>
<dbReference type="GO" id="GO:0008270">
    <property type="term" value="F:zinc ion binding"/>
    <property type="evidence" value="ECO:0007669"/>
    <property type="project" value="UniProtKB-KW"/>
</dbReference>
<dbReference type="FunFam" id="3.30.160.60:FF:000176">
    <property type="entry name" value="zinc finger protein 70"/>
    <property type="match status" value="2"/>
</dbReference>
<keyword evidence="6" id="KW-0479">Metal-binding</keyword>
<evidence type="ECO:0000259" key="19">
    <source>
        <dbReference type="PROSITE" id="PS50879"/>
    </source>
</evidence>
<feature type="domain" description="C2H2-type" evidence="17">
    <location>
        <begin position="335"/>
        <end position="362"/>
    </location>
</feature>
<comment type="subcellular location">
    <subcellularLocation>
        <location evidence="2">Nucleus</location>
    </subcellularLocation>
</comment>
<dbReference type="PROSITE" id="PS50879">
    <property type="entry name" value="RNASE_H_1"/>
    <property type="match status" value="1"/>
</dbReference>
<feature type="domain" description="C2H2-type" evidence="17">
    <location>
        <begin position="111"/>
        <end position="138"/>
    </location>
</feature>
<dbReference type="SUPFAM" id="SSF57667">
    <property type="entry name" value="beta-beta-alpha zinc fingers"/>
    <property type="match status" value="8"/>
</dbReference>
<dbReference type="GO" id="GO:0002682">
    <property type="term" value="P:regulation of immune system process"/>
    <property type="evidence" value="ECO:0007669"/>
    <property type="project" value="TreeGrafter"/>
</dbReference>
<evidence type="ECO:0000256" key="6">
    <source>
        <dbReference type="ARBA" id="ARBA00022723"/>
    </source>
</evidence>
<dbReference type="SMART" id="SM00355">
    <property type="entry name" value="ZnF_C2H2"/>
    <property type="match status" value="15"/>
</dbReference>
<dbReference type="EMBL" id="QRBI01000100">
    <property type="protein sequence ID" value="RMC17039.1"/>
    <property type="molecule type" value="Genomic_DNA"/>
</dbReference>
<dbReference type="Gene3D" id="3.30.70.270">
    <property type="match status" value="1"/>
</dbReference>
<keyword evidence="8 14" id="KW-0863">Zinc-finger</keyword>
<dbReference type="InterPro" id="IPR036236">
    <property type="entry name" value="Znf_C2H2_sf"/>
</dbReference>
<feature type="transmembrane region" description="Helical" evidence="16">
    <location>
        <begin position="1058"/>
        <end position="1083"/>
    </location>
</feature>
<keyword evidence="21" id="KW-1185">Reference proteome</keyword>
<feature type="domain" description="Reverse transcriptase" evidence="18">
    <location>
        <begin position="467"/>
        <end position="665"/>
    </location>
</feature>
<keyword evidence="7" id="KW-0677">Repeat</keyword>
<dbReference type="Gene3D" id="1.10.287.210">
    <property type="match status" value="1"/>
</dbReference>
<dbReference type="GO" id="GO:0004523">
    <property type="term" value="F:RNA-DNA hybrid ribonuclease activity"/>
    <property type="evidence" value="ECO:0007669"/>
    <property type="project" value="UniProtKB-EC"/>
</dbReference>
<dbReference type="SUPFAM" id="SSF58069">
    <property type="entry name" value="Virus ectodomain"/>
    <property type="match status" value="1"/>
</dbReference>
<evidence type="ECO:0000256" key="1">
    <source>
        <dbReference type="ARBA" id="ARBA00003767"/>
    </source>
</evidence>
<evidence type="ECO:0000256" key="8">
    <source>
        <dbReference type="ARBA" id="ARBA00022771"/>
    </source>
</evidence>
<evidence type="ECO:0000256" key="5">
    <source>
        <dbReference type="ARBA" id="ARBA00012180"/>
    </source>
</evidence>
<dbReference type="Proteomes" id="UP000269221">
    <property type="component" value="Unassembled WGS sequence"/>
</dbReference>
<feature type="domain" description="C2H2-type" evidence="17">
    <location>
        <begin position="167"/>
        <end position="194"/>
    </location>
</feature>
<dbReference type="PANTHER" id="PTHR24399">
    <property type="entry name" value="ZINC FINGER AND BTB DOMAIN-CONTAINING"/>
    <property type="match status" value="1"/>
</dbReference>
<feature type="domain" description="C2H2-type" evidence="17">
    <location>
        <begin position="363"/>
        <end position="390"/>
    </location>
</feature>
<comment type="similarity">
    <text evidence="3">Belongs to the krueppel C2H2-type zinc-finger protein family.</text>
</comment>
<evidence type="ECO:0000256" key="13">
    <source>
        <dbReference type="ARBA" id="ARBA00023242"/>
    </source>
</evidence>
<dbReference type="Pfam" id="PF00096">
    <property type="entry name" value="zf-C2H2"/>
    <property type="match status" value="14"/>
</dbReference>
<feature type="domain" description="C2H2-type" evidence="17">
    <location>
        <begin position="279"/>
        <end position="306"/>
    </location>
</feature>
<dbReference type="Pfam" id="PF00078">
    <property type="entry name" value="RVT_1"/>
    <property type="match status" value="1"/>
</dbReference>
<feature type="domain" description="C2H2-type" evidence="17">
    <location>
        <begin position="55"/>
        <end position="82"/>
    </location>
</feature>
<dbReference type="PROSITE" id="PS50878">
    <property type="entry name" value="RT_POL"/>
    <property type="match status" value="1"/>
</dbReference>
<feature type="compositionally biased region" description="Basic and acidic residues" evidence="15">
    <location>
        <begin position="44"/>
        <end position="54"/>
    </location>
</feature>
<keyword evidence="16" id="KW-1133">Transmembrane helix</keyword>
<dbReference type="Gene3D" id="3.30.160.60">
    <property type="entry name" value="Classic Zinc Finger"/>
    <property type="match status" value="15"/>
</dbReference>
<dbReference type="InterPro" id="IPR036397">
    <property type="entry name" value="RNaseH_sf"/>
</dbReference>
<feature type="domain" description="C2H2-type" evidence="17">
    <location>
        <begin position="391"/>
        <end position="418"/>
    </location>
</feature>
<name>A0A3M0KUR7_HIRRU</name>
<evidence type="ECO:0000256" key="9">
    <source>
        <dbReference type="ARBA" id="ARBA00022833"/>
    </source>
</evidence>
<feature type="domain" description="C2H2-type" evidence="17">
    <location>
        <begin position="307"/>
        <end position="334"/>
    </location>
</feature>
<dbReference type="InterPro" id="IPR013087">
    <property type="entry name" value="Znf_C2H2_type"/>
</dbReference>
<dbReference type="OrthoDB" id="6591996at2759"/>
<evidence type="ECO:0000313" key="21">
    <source>
        <dbReference type="Proteomes" id="UP000269221"/>
    </source>
</evidence>
<dbReference type="GO" id="GO:0001227">
    <property type="term" value="F:DNA-binding transcription repressor activity, RNA polymerase II-specific"/>
    <property type="evidence" value="ECO:0007669"/>
    <property type="project" value="TreeGrafter"/>
</dbReference>
<gene>
    <name evidence="20" type="ORF">DUI87_06297</name>
</gene>
<dbReference type="FunFam" id="3.30.160.60:FF:000737">
    <property type="entry name" value="Zinc finger protein 565"/>
    <property type="match status" value="1"/>
</dbReference>
<dbReference type="PANTHER" id="PTHR24399:SF54">
    <property type="entry name" value="GASTRULA ZINC FINGER PROTEIN XLCGF26.1-LIKE-RELATED"/>
    <property type="match status" value="1"/>
</dbReference>
<evidence type="ECO:0000313" key="20">
    <source>
        <dbReference type="EMBL" id="RMC17039.1"/>
    </source>
</evidence>
<evidence type="ECO:0000256" key="15">
    <source>
        <dbReference type="SAM" id="MobiDB-lite"/>
    </source>
</evidence>
<dbReference type="PROSITE" id="PS00028">
    <property type="entry name" value="ZINC_FINGER_C2H2_1"/>
    <property type="match status" value="14"/>
</dbReference>
<dbReference type="FunFam" id="3.30.160.60:FF:000249">
    <property type="entry name" value="Zinc finger protein 154"/>
    <property type="match status" value="1"/>
</dbReference>
<keyword evidence="12" id="KW-0804">Transcription</keyword>
<dbReference type="AlphaFoldDB" id="A0A3M0KUR7"/>
<feature type="domain" description="C2H2-type" evidence="17">
    <location>
        <begin position="251"/>
        <end position="278"/>
    </location>
</feature>
<comment type="similarity">
    <text evidence="4">Belongs to the beta type-B retroviral polymerase family. HERV class-II K(HML-2) pol subfamily.</text>
</comment>
<feature type="transmembrane region" description="Helical" evidence="16">
    <location>
        <begin position="1190"/>
        <end position="1216"/>
    </location>
</feature>
<keyword evidence="9" id="KW-0862">Zinc</keyword>
<evidence type="ECO:0000256" key="14">
    <source>
        <dbReference type="PROSITE-ProRule" id="PRU00042"/>
    </source>
</evidence>
<dbReference type="Gene3D" id="3.30.420.10">
    <property type="entry name" value="Ribonuclease H-like superfamily/Ribonuclease H"/>
    <property type="match status" value="1"/>
</dbReference>
<dbReference type="PROSITE" id="PS50157">
    <property type="entry name" value="ZINC_FINGER_C2H2_2"/>
    <property type="match status" value="15"/>
</dbReference>
<dbReference type="STRING" id="333673.A0A3M0KUR7"/>
<dbReference type="CDD" id="cd09851">
    <property type="entry name" value="HTLV-1-like_HR1-HR2"/>
    <property type="match status" value="1"/>
</dbReference>
<sequence>MEEEEKPRRCRTRRGCKPSAGSCEEQRPPLCQEGGRRSSQSSELVEKPHGGEKPHKCLECGQGFSRRSRLIEHKRIHTGERPYECGECGKSFSQSSNLIKHKRIHTGEKPFECGECGNSFRYSSQLRTHQRIHTGEKPYECGECGKSFRESSNLIKHQRIHTGEKPFECGECGNSFKYSSQLRTHQRIHTGEKPYECGECGKSFRQKGDLIRHQVIHTGERPYECDECGMSFSQKGALMEHQRIHTGEQPYECVECGKSFRQSSSLRKHQRIHTGEKPYECGECGKSFIQRFHLIQHQRIHTGEKPYHCGECGKSFIQGFHLIQHQRIHTGEKPYHCGECGKSFRNSSRLIQHQVIHTGEGLYTCLECGKGFGSSSDLRNHQRIHTGERPYECPKCGKRFHTSSHLLRHQRSHTEERPFRCPDCGKGFKHNSHLTVHRRIHTGERPYECPECGKSFSDSSILIDRKLQKGHAEPSTSPWNTPVFVIPKRSSEGFRLLHDLREVNKKIQPMGPVQTSLPMSSMVPKGQPCAVLDIKDCFFSIPLHDEDKERFAFSIVFPNSQRPNLRFQWRVLPQGMVNSPTICQITVDRALEPVRRSDPTVTIVQHMDDILIAAPSASQWLRNIVLIPPEVMDPLNDLLKGKNSWEQKTLTPEAARSLDFIKQQMSVSTLTRWDADAPIDLYVHFTKKGGVGALAQVPPDNAQPILWVLLGKPSHASSPGVECLGNLIMKGRKLALKHLGTEPTKIYLPFRKHLFAQSTTISEHLAMALAGFGGEIRYAAKPPWTQLLAIIDIDLPPKIVDQPQPGPTIFTDASSLTSTAAAVWQSGEQWQCIKTTDPTLSVQQLEAAAIVLVCGLFPEEHLNIVTDSIFVAKLCLAMSGPGVAVSTVAMMLEEALFLQKGTISVIHVNSHNPVKGFFQIGNDKADAAAKGLWTLRDARQLHESLHIGAKALANKMWDFNRRRETRCSHMPPLPKITTVVQWSQPQRPQSLRNMANRLYPMIGSLDAPVTRTLPYQKRVMNLQATQQHPKIPHRVLYHQEEEMYRFLEETIQLHKREVMAGITIAMLLGLGAAGTATGVSALVTQHQGLSQLQMTIDEDLLRIEKSISSLEESISSLSEVILQNRRGLDLLLMQQGGLCAALREECCFYADHTGVVRDSMGELRGRLAQRKREREAQRGWFESWFNQSPWLATLVSTLIGPLTMILLTLIFGPCILNKLVSFVRSRLEKVNILFVERLQLP</sequence>
<evidence type="ECO:0000256" key="7">
    <source>
        <dbReference type="ARBA" id="ARBA00022737"/>
    </source>
</evidence>
<reference evidence="20 21" key="1">
    <citation type="submission" date="2018-07" db="EMBL/GenBank/DDBJ databases">
        <title>A high quality draft genome assembly of the barn swallow (H. rustica rustica).</title>
        <authorList>
            <person name="Formenti G."/>
            <person name="Chiara M."/>
            <person name="Poveda L."/>
            <person name="Francoijs K.-J."/>
            <person name="Bonisoli-Alquati A."/>
            <person name="Canova L."/>
            <person name="Gianfranceschi L."/>
            <person name="Horner D.S."/>
            <person name="Saino N."/>
        </authorList>
    </citation>
    <scope>NUCLEOTIDE SEQUENCE [LARGE SCALE GENOMIC DNA]</scope>
    <source>
        <strain evidence="20">Chelidonia</strain>
        <tissue evidence="20">Blood</tissue>
    </source>
</reference>
<keyword evidence="13" id="KW-0539">Nucleus</keyword>
<dbReference type="FunFam" id="3.30.160.60:FF:000464">
    <property type="entry name" value="Zinc finger and SCAN domain containing 25"/>
    <property type="match status" value="1"/>
</dbReference>
<feature type="domain" description="C2H2-type" evidence="17">
    <location>
        <begin position="139"/>
        <end position="166"/>
    </location>
</feature>
<dbReference type="Pfam" id="PF00075">
    <property type="entry name" value="RNase_H"/>
    <property type="match status" value="1"/>
</dbReference>
<feature type="domain" description="RNase H type-1" evidence="19">
    <location>
        <begin position="803"/>
        <end position="934"/>
    </location>
</feature>
<evidence type="ECO:0000256" key="3">
    <source>
        <dbReference type="ARBA" id="ARBA00006991"/>
    </source>
</evidence>
<keyword evidence="10" id="KW-0805">Transcription regulation</keyword>
<comment type="function">
    <text evidence="1">May be involved in transcriptional regulation.</text>
</comment>
<evidence type="ECO:0000256" key="12">
    <source>
        <dbReference type="ARBA" id="ARBA00023163"/>
    </source>
</evidence>
<dbReference type="InterPro" id="IPR002156">
    <property type="entry name" value="RNaseH_domain"/>
</dbReference>
<dbReference type="FunFam" id="3.30.160.60:FF:000987">
    <property type="entry name" value="Zinc finger protein 275"/>
    <property type="match status" value="1"/>
</dbReference>
<evidence type="ECO:0000259" key="18">
    <source>
        <dbReference type="PROSITE" id="PS50878"/>
    </source>
</evidence>
<feature type="region of interest" description="Disordered" evidence="15">
    <location>
        <begin position="1"/>
        <end position="54"/>
    </location>
</feature>
<feature type="domain" description="C2H2-type" evidence="17">
    <location>
        <begin position="223"/>
        <end position="250"/>
    </location>
</feature>
<evidence type="ECO:0000256" key="16">
    <source>
        <dbReference type="SAM" id="Phobius"/>
    </source>
</evidence>
<comment type="caution">
    <text evidence="20">The sequence shown here is derived from an EMBL/GenBank/DDBJ whole genome shotgun (WGS) entry which is preliminary data.</text>
</comment>
<feature type="domain" description="C2H2-type" evidence="17">
    <location>
        <begin position="447"/>
        <end position="476"/>
    </location>
</feature>
<dbReference type="GO" id="GO:0005654">
    <property type="term" value="C:nucleoplasm"/>
    <property type="evidence" value="ECO:0007669"/>
    <property type="project" value="TreeGrafter"/>
</dbReference>
<feature type="domain" description="C2H2-type" evidence="17">
    <location>
        <begin position="195"/>
        <end position="222"/>
    </location>
</feature>
<feature type="domain" description="C2H2-type" evidence="17">
    <location>
        <begin position="83"/>
        <end position="110"/>
    </location>
</feature>
<protein>
    <recommendedName>
        <fullName evidence="5">ribonuclease H</fullName>
        <ecNumber evidence="5">3.1.26.4</ecNumber>
    </recommendedName>
</protein>
<dbReference type="EC" id="3.1.26.4" evidence="5"/>
<proteinExistence type="inferred from homology"/>
<keyword evidence="16" id="KW-0812">Transmembrane</keyword>
<dbReference type="Pfam" id="PF00429">
    <property type="entry name" value="TLV_coat"/>
    <property type="match status" value="1"/>
</dbReference>
<dbReference type="GO" id="GO:0001817">
    <property type="term" value="P:regulation of cytokine production"/>
    <property type="evidence" value="ECO:0007669"/>
    <property type="project" value="TreeGrafter"/>
</dbReference>
<keyword evidence="11" id="KW-0238">DNA-binding</keyword>
<dbReference type="FunFam" id="3.30.160.60:FF:000295">
    <property type="entry name" value="zinc finger protein 19"/>
    <property type="match status" value="1"/>
</dbReference>
<evidence type="ECO:0000256" key="11">
    <source>
        <dbReference type="ARBA" id="ARBA00023125"/>
    </source>
</evidence>
<keyword evidence="16" id="KW-0472">Membrane</keyword>
<evidence type="ECO:0000256" key="2">
    <source>
        <dbReference type="ARBA" id="ARBA00004123"/>
    </source>
</evidence>
<accession>A0A3M0KUR7</accession>
<dbReference type="InterPro" id="IPR043128">
    <property type="entry name" value="Rev_trsase/Diguanyl_cyclase"/>
</dbReference>
<dbReference type="InterPro" id="IPR000477">
    <property type="entry name" value="RT_dom"/>
</dbReference>
<dbReference type="InterPro" id="IPR018154">
    <property type="entry name" value="TLV/ENV_coat_polyprotein"/>
</dbReference>
<dbReference type="FunFam" id="3.30.160.60:FF:002090">
    <property type="entry name" value="Zinc finger protein 473"/>
    <property type="match status" value="1"/>
</dbReference>
<evidence type="ECO:0000259" key="17">
    <source>
        <dbReference type="PROSITE" id="PS50157"/>
    </source>
</evidence>
<feature type="domain" description="C2H2-type" evidence="17">
    <location>
        <begin position="419"/>
        <end position="446"/>
    </location>
</feature>
<dbReference type="FunFam" id="3.30.160.60:FF:002343">
    <property type="entry name" value="Zinc finger protein 33A"/>
    <property type="match status" value="6"/>
</dbReference>
<dbReference type="Gene3D" id="3.10.10.10">
    <property type="entry name" value="HIV Type 1 Reverse Transcriptase, subunit A, domain 1"/>
    <property type="match status" value="1"/>
</dbReference>
<evidence type="ECO:0000256" key="10">
    <source>
        <dbReference type="ARBA" id="ARBA00023015"/>
    </source>
</evidence>
<dbReference type="SUPFAM" id="SSF56672">
    <property type="entry name" value="DNA/RNA polymerases"/>
    <property type="match status" value="1"/>
</dbReference>
<organism evidence="20 21">
    <name type="scientific">Hirundo rustica rustica</name>
    <dbReference type="NCBI Taxonomy" id="333673"/>
    <lineage>
        <taxon>Eukaryota</taxon>
        <taxon>Metazoa</taxon>
        <taxon>Chordata</taxon>
        <taxon>Craniata</taxon>
        <taxon>Vertebrata</taxon>
        <taxon>Euteleostomi</taxon>
        <taxon>Archelosauria</taxon>
        <taxon>Archosauria</taxon>
        <taxon>Dinosauria</taxon>
        <taxon>Saurischia</taxon>
        <taxon>Theropoda</taxon>
        <taxon>Coelurosauria</taxon>
        <taxon>Aves</taxon>
        <taxon>Neognathae</taxon>
        <taxon>Neoaves</taxon>
        <taxon>Telluraves</taxon>
        <taxon>Australaves</taxon>
        <taxon>Passeriformes</taxon>
        <taxon>Sylvioidea</taxon>
        <taxon>Hirundinidae</taxon>
        <taxon>Hirundo</taxon>
    </lineage>
</organism>
<evidence type="ECO:0000256" key="4">
    <source>
        <dbReference type="ARBA" id="ARBA00010879"/>
    </source>
</evidence>
<dbReference type="FunFam" id="3.30.160.60:FF:000200">
    <property type="entry name" value="zinc finger protein 510 isoform X2"/>
    <property type="match status" value="1"/>
</dbReference>
<dbReference type="GO" id="GO:0006259">
    <property type="term" value="P:DNA metabolic process"/>
    <property type="evidence" value="ECO:0007669"/>
    <property type="project" value="UniProtKB-ARBA"/>
</dbReference>
<dbReference type="InterPro" id="IPR043502">
    <property type="entry name" value="DNA/RNA_pol_sf"/>
</dbReference>